<comment type="caution">
    <text evidence="1">The sequence shown here is derived from an EMBL/GenBank/DDBJ whole genome shotgun (WGS) entry which is preliminary data.</text>
</comment>
<organism evidence="1 2">
    <name type="scientific">Racocetra persica</name>
    <dbReference type="NCBI Taxonomy" id="160502"/>
    <lineage>
        <taxon>Eukaryota</taxon>
        <taxon>Fungi</taxon>
        <taxon>Fungi incertae sedis</taxon>
        <taxon>Mucoromycota</taxon>
        <taxon>Glomeromycotina</taxon>
        <taxon>Glomeromycetes</taxon>
        <taxon>Diversisporales</taxon>
        <taxon>Gigasporaceae</taxon>
        <taxon>Racocetra</taxon>
    </lineage>
</organism>
<dbReference type="EMBL" id="CAJVQC010031354">
    <property type="protein sequence ID" value="CAG8748222.1"/>
    <property type="molecule type" value="Genomic_DNA"/>
</dbReference>
<evidence type="ECO:0000313" key="2">
    <source>
        <dbReference type="Proteomes" id="UP000789920"/>
    </source>
</evidence>
<evidence type="ECO:0000313" key="1">
    <source>
        <dbReference type="EMBL" id="CAG8748222.1"/>
    </source>
</evidence>
<proteinExistence type="predicted"/>
<sequence length="173" mass="19691">KFDDIMKPIVNEIKILEKGTLMNIEGQDMWIVAGLGVITTDLSQDNDLGDMKYYSGSQDKKISKLKELVKRRASQKIINSYCTEHGLSARSKAVHKTFKGSVSKTNCKNIEFDFIHRHNTLQSIHYLINGDKDSHFPSIGSSFQNLTIDSLLKLLLSNWYIIQNIQEEDIADI</sequence>
<feature type="non-terminal residue" evidence="1">
    <location>
        <position position="173"/>
    </location>
</feature>
<dbReference type="Proteomes" id="UP000789920">
    <property type="component" value="Unassembled WGS sequence"/>
</dbReference>
<reference evidence="1" key="1">
    <citation type="submission" date="2021-06" db="EMBL/GenBank/DDBJ databases">
        <authorList>
            <person name="Kallberg Y."/>
            <person name="Tangrot J."/>
            <person name="Rosling A."/>
        </authorList>
    </citation>
    <scope>NUCLEOTIDE SEQUENCE</scope>
    <source>
        <strain evidence="1">MA461A</strain>
    </source>
</reference>
<protein>
    <submittedName>
        <fullName evidence="1">4860_t:CDS:1</fullName>
    </submittedName>
</protein>
<keyword evidence="2" id="KW-1185">Reference proteome</keyword>
<name>A0ACA9QDK6_9GLOM</name>
<accession>A0ACA9QDK6</accession>
<gene>
    <name evidence="1" type="ORF">RPERSI_LOCUS13900</name>
</gene>
<feature type="non-terminal residue" evidence="1">
    <location>
        <position position="1"/>
    </location>
</feature>